<comment type="similarity">
    <text evidence="2">Belongs to the TspO/BZRP family.</text>
</comment>
<evidence type="ECO:0000256" key="6">
    <source>
        <dbReference type="SAM" id="Phobius"/>
    </source>
</evidence>
<feature type="transmembrane region" description="Helical" evidence="6">
    <location>
        <begin position="20"/>
        <end position="45"/>
    </location>
</feature>
<gene>
    <name evidence="7" type="ORF">BJY01DRAFT_255747</name>
</gene>
<dbReference type="InterPro" id="IPR038330">
    <property type="entry name" value="TspO/MBR-related_sf"/>
</dbReference>
<proteinExistence type="inferred from homology"/>
<evidence type="ECO:0000256" key="3">
    <source>
        <dbReference type="ARBA" id="ARBA00022692"/>
    </source>
</evidence>
<dbReference type="Gene3D" id="1.20.1260.100">
    <property type="entry name" value="TspO/MBR protein"/>
    <property type="match status" value="1"/>
</dbReference>
<evidence type="ECO:0000256" key="2">
    <source>
        <dbReference type="ARBA" id="ARBA00007524"/>
    </source>
</evidence>
<accession>A0ABR4IKH2</accession>
<evidence type="ECO:0000256" key="4">
    <source>
        <dbReference type="ARBA" id="ARBA00022989"/>
    </source>
</evidence>
<dbReference type="PIRSF" id="PIRSF005859">
    <property type="entry name" value="PBR"/>
    <property type="match status" value="1"/>
</dbReference>
<organism evidence="7 8">
    <name type="scientific">Aspergillus pseudoustus</name>
    <dbReference type="NCBI Taxonomy" id="1810923"/>
    <lineage>
        <taxon>Eukaryota</taxon>
        <taxon>Fungi</taxon>
        <taxon>Dikarya</taxon>
        <taxon>Ascomycota</taxon>
        <taxon>Pezizomycotina</taxon>
        <taxon>Eurotiomycetes</taxon>
        <taxon>Eurotiomycetidae</taxon>
        <taxon>Eurotiales</taxon>
        <taxon>Aspergillaceae</taxon>
        <taxon>Aspergillus</taxon>
        <taxon>Aspergillus subgen. Nidulantes</taxon>
    </lineage>
</organism>
<feature type="transmembrane region" description="Helical" evidence="6">
    <location>
        <begin position="107"/>
        <end position="130"/>
    </location>
</feature>
<evidence type="ECO:0000313" key="8">
    <source>
        <dbReference type="Proteomes" id="UP001610446"/>
    </source>
</evidence>
<dbReference type="PANTHER" id="PTHR10057">
    <property type="entry name" value="PERIPHERAL-TYPE BENZODIAZEPINE RECEPTOR"/>
    <property type="match status" value="1"/>
</dbReference>
<name>A0ABR4IKH2_9EURO</name>
<sequence>RGTKPVYASLRQPPFAPPAWLFAPAWTTLYGLMGYAVYHASTLLLSYSSTRSKIQTLYTIQLILNHLWMPLFFGLRRPALAAVDMAALGGSVALLMRVLWDADRVAFWLLVPYAGWLGYAAYLNVGVGWLNGWRVDGGGEGGGKGGRGMLGPGS</sequence>
<keyword evidence="5 6" id="KW-0472">Membrane</keyword>
<dbReference type="Proteomes" id="UP001610446">
    <property type="component" value="Unassembled WGS sequence"/>
</dbReference>
<dbReference type="EMBL" id="JBFXLU010000404">
    <property type="protein sequence ID" value="KAL2827293.1"/>
    <property type="molecule type" value="Genomic_DNA"/>
</dbReference>
<protein>
    <submittedName>
        <fullName evidence="7">TspO/MBR-related protein</fullName>
    </submittedName>
</protein>
<comment type="caution">
    <text evidence="7">The sequence shown here is derived from an EMBL/GenBank/DDBJ whole genome shotgun (WGS) entry which is preliminary data.</text>
</comment>
<feature type="transmembrane region" description="Helical" evidence="6">
    <location>
        <begin position="79"/>
        <end position="100"/>
    </location>
</feature>
<evidence type="ECO:0000313" key="7">
    <source>
        <dbReference type="EMBL" id="KAL2827293.1"/>
    </source>
</evidence>
<dbReference type="Pfam" id="PF03073">
    <property type="entry name" value="TspO_MBR"/>
    <property type="match status" value="1"/>
</dbReference>
<dbReference type="InterPro" id="IPR004307">
    <property type="entry name" value="TspO_MBR"/>
</dbReference>
<keyword evidence="3 6" id="KW-0812">Transmembrane</keyword>
<comment type="subcellular location">
    <subcellularLocation>
        <location evidence="1">Membrane</location>
        <topology evidence="1">Multi-pass membrane protein</topology>
    </subcellularLocation>
</comment>
<dbReference type="PANTHER" id="PTHR10057:SF0">
    <property type="entry name" value="TRANSLOCATOR PROTEIN"/>
    <property type="match status" value="1"/>
</dbReference>
<dbReference type="CDD" id="cd15904">
    <property type="entry name" value="TSPO_MBR"/>
    <property type="match status" value="1"/>
</dbReference>
<keyword evidence="8" id="KW-1185">Reference proteome</keyword>
<reference evidence="7 8" key="1">
    <citation type="submission" date="2024-07" db="EMBL/GenBank/DDBJ databases">
        <title>Section-level genome sequencing and comparative genomics of Aspergillus sections Usti and Cavernicolus.</title>
        <authorList>
            <consortium name="Lawrence Berkeley National Laboratory"/>
            <person name="Nybo J.L."/>
            <person name="Vesth T.C."/>
            <person name="Theobald S."/>
            <person name="Frisvad J.C."/>
            <person name="Larsen T.O."/>
            <person name="Kjaerboelling I."/>
            <person name="Rothschild-Mancinelli K."/>
            <person name="Lyhne E.K."/>
            <person name="Kogle M.E."/>
            <person name="Barry K."/>
            <person name="Clum A."/>
            <person name="Na H."/>
            <person name="Ledsgaard L."/>
            <person name="Lin J."/>
            <person name="Lipzen A."/>
            <person name="Kuo A."/>
            <person name="Riley R."/>
            <person name="Mondo S."/>
            <person name="Labutti K."/>
            <person name="Haridas S."/>
            <person name="Pangalinan J."/>
            <person name="Salamov A.A."/>
            <person name="Simmons B.A."/>
            <person name="Magnuson J.K."/>
            <person name="Chen J."/>
            <person name="Drula E."/>
            <person name="Henrissat B."/>
            <person name="Wiebenga A."/>
            <person name="Lubbers R.J."/>
            <person name="Gomes A.C."/>
            <person name="Makela M.R."/>
            <person name="Stajich J."/>
            <person name="Grigoriev I.V."/>
            <person name="Mortensen U.H."/>
            <person name="De Vries R.P."/>
            <person name="Baker S.E."/>
            <person name="Andersen M.R."/>
        </authorList>
    </citation>
    <scope>NUCLEOTIDE SEQUENCE [LARGE SCALE GENOMIC DNA]</scope>
    <source>
        <strain evidence="7 8">CBS 123904</strain>
    </source>
</reference>
<keyword evidence="4 6" id="KW-1133">Transmembrane helix</keyword>
<evidence type="ECO:0000256" key="5">
    <source>
        <dbReference type="ARBA" id="ARBA00023136"/>
    </source>
</evidence>
<evidence type="ECO:0000256" key="1">
    <source>
        <dbReference type="ARBA" id="ARBA00004141"/>
    </source>
</evidence>
<feature type="non-terminal residue" evidence="7">
    <location>
        <position position="1"/>
    </location>
</feature>